<dbReference type="GeneID" id="1445001"/>
<evidence type="ECO:0000313" key="5">
    <source>
        <dbReference type="EMBL" id="BAA79901.1"/>
    </source>
</evidence>
<dbReference type="InterPro" id="IPR028082">
    <property type="entry name" value="Peripla_BP_I"/>
</dbReference>
<dbReference type="SUPFAM" id="SSF53822">
    <property type="entry name" value="Periplasmic binding protein-like I"/>
    <property type="match status" value="1"/>
</dbReference>
<proteinExistence type="predicted"/>
<organism evidence="5 6">
    <name type="scientific">Aeropyrum pernix (strain ATCC 700893 / DSM 11879 / JCM 9820 / NBRC 100138 / K1)</name>
    <dbReference type="NCBI Taxonomy" id="272557"/>
    <lineage>
        <taxon>Archaea</taxon>
        <taxon>Thermoproteota</taxon>
        <taxon>Thermoprotei</taxon>
        <taxon>Desulfurococcales</taxon>
        <taxon>Desulfurococcaceae</taxon>
        <taxon>Aeropyrum</taxon>
    </lineage>
</organism>
<feature type="transmembrane region" description="Helical" evidence="3">
    <location>
        <begin position="478"/>
        <end position="497"/>
    </location>
</feature>
<evidence type="ECO:0000259" key="4">
    <source>
        <dbReference type="Pfam" id="PF13458"/>
    </source>
</evidence>
<name>Q9YDJ6_AERPE</name>
<evidence type="ECO:0000256" key="1">
    <source>
        <dbReference type="ARBA" id="ARBA00022729"/>
    </source>
</evidence>
<feature type="compositionally biased region" description="Low complexity" evidence="2">
    <location>
        <begin position="439"/>
        <end position="457"/>
    </location>
</feature>
<keyword evidence="3" id="KW-0472">Membrane</keyword>
<feature type="domain" description="Leucine-binding protein" evidence="4">
    <location>
        <begin position="35"/>
        <end position="357"/>
    </location>
</feature>
<dbReference type="InterPro" id="IPR028081">
    <property type="entry name" value="Leu-bd"/>
</dbReference>
<reference evidence="5 6" key="1">
    <citation type="journal article" date="1999" name="DNA Res.">
        <title>Complete genome sequence of an aerobic hyper-thermophilic crenarchaeon, Aeropyrum pernix K1.</title>
        <authorList>
            <person name="Kawarabayasi Y."/>
            <person name="Hino Y."/>
            <person name="Horikawa H."/>
            <person name="Yamazaki S."/>
            <person name="Haikawa Y."/>
            <person name="Jin-no K."/>
            <person name="Takahashi M."/>
            <person name="Sekine M."/>
            <person name="Baba S."/>
            <person name="Ankai A."/>
            <person name="Kosugi H."/>
            <person name="Hosoyama A."/>
            <person name="Fukui S."/>
            <person name="Nagai Y."/>
            <person name="Nishijima K."/>
            <person name="Nakazawa H."/>
            <person name="Takamiya M."/>
            <person name="Masuda S."/>
            <person name="Funahashi T."/>
            <person name="Tanaka T."/>
            <person name="Kudoh Y."/>
            <person name="Yamazaki J."/>
            <person name="Kushida N."/>
            <person name="Oguchi A."/>
            <person name="Aoki K."/>
            <person name="Kubota K."/>
            <person name="Nakamura Y."/>
            <person name="Nomura N."/>
            <person name="Sako Y."/>
            <person name="Kikuchi H."/>
        </authorList>
    </citation>
    <scope>NUCLEOTIDE SEQUENCE [LARGE SCALE GENOMIC DNA]</scope>
    <source>
        <strain evidence="6">ATCC 700893 / DSM 11879 / JCM 9820 / NBRC 100138 / K1</strain>
    </source>
</reference>
<evidence type="ECO:0000256" key="3">
    <source>
        <dbReference type="SAM" id="Phobius"/>
    </source>
</evidence>
<dbReference type="PIR" id="E72687">
    <property type="entry name" value="E72687"/>
</dbReference>
<dbReference type="Pfam" id="PF13458">
    <property type="entry name" value="Peripla_BP_6"/>
    <property type="match status" value="1"/>
</dbReference>
<keyword evidence="3" id="KW-0812">Transmembrane</keyword>
<accession>Q9YDJ6</accession>
<dbReference type="PANTHER" id="PTHR30483:SF40">
    <property type="entry name" value="HISTIDINE KINASE"/>
    <property type="match status" value="1"/>
</dbReference>
<dbReference type="AlphaFoldDB" id="Q9YDJ6"/>
<dbReference type="KEGG" id="ape:APE_0917"/>
<keyword evidence="3" id="KW-1133">Transmembrane helix</keyword>
<dbReference type="InterPro" id="IPR051010">
    <property type="entry name" value="BCAA_transport"/>
</dbReference>
<dbReference type="RefSeq" id="WP_010866066.1">
    <property type="nucleotide sequence ID" value="NC_000854.2"/>
</dbReference>
<dbReference type="PRINTS" id="PR01176">
    <property type="entry name" value="GABABRECEPTR"/>
</dbReference>
<sequence>MNVAKIGAVLLALALIAPVLFATPALYTAAAQPTTITIGALLPLTGDLQSYGVRAQAAVQVAVEDVNAYLESKNAWFRLDLKVEDTQTKPDVAVQKFNSLVAQGIKFIVGPMTSAEVKKLKDLADQNNVLIISPSSTAIELKIAGDNVFRFCPTDDVQSKAIGALARDLGLKGAVIINRADTWGNGLMEATKEVLENEGVEVASVYSYNPESPNFSGIASQANGDVESLVSKYGKDKVAVVAIGFKEVVELFSAAADYETLESVLWIGSDGTAQLSEFTTDPLAREFSVSTLFINPLFSPAATEAQEKVRQEVVAKIGEEPDAYSLAAYDAVWAIALALLQAGPMDNPDEMVNKVKELLPQITTSDEFAQFAATGKFPLDEGGDRATADYDWHIVAKIGGEYKWVKAGVYKGVEDKNEWVTIEGLGKTFPQLFQEKFTPAETETETSPSPTQAETTPTPTPEETETETAEEGGVSTTLIAAIIIIVIVIAAAAYFFLRSR</sequence>
<evidence type="ECO:0000256" key="2">
    <source>
        <dbReference type="SAM" id="MobiDB-lite"/>
    </source>
</evidence>
<keyword evidence="6" id="KW-1185">Reference proteome</keyword>
<dbReference type="STRING" id="272557.APE_0917"/>
<protein>
    <submittedName>
        <fullName evidence="5">Branched-chain amino acid ABC transporter, branched-chain amino acid-binding protein</fullName>
    </submittedName>
</protein>
<dbReference type="PANTHER" id="PTHR30483">
    <property type="entry name" value="LEUCINE-SPECIFIC-BINDING PROTEIN"/>
    <property type="match status" value="1"/>
</dbReference>
<dbReference type="Gene3D" id="3.40.50.2300">
    <property type="match status" value="2"/>
</dbReference>
<gene>
    <name evidence="5" type="primary">livK</name>
    <name evidence="5" type="ordered locus">APE_0917</name>
</gene>
<dbReference type="Proteomes" id="UP000002518">
    <property type="component" value="Chromosome"/>
</dbReference>
<dbReference type="EMBL" id="BA000002">
    <property type="protein sequence ID" value="BAA79901.1"/>
    <property type="molecule type" value="Genomic_DNA"/>
</dbReference>
<feature type="region of interest" description="Disordered" evidence="2">
    <location>
        <begin position="439"/>
        <end position="472"/>
    </location>
</feature>
<dbReference type="eggNOG" id="arCOG01021">
    <property type="taxonomic scope" value="Archaea"/>
</dbReference>
<evidence type="ECO:0000313" key="6">
    <source>
        <dbReference type="Proteomes" id="UP000002518"/>
    </source>
</evidence>
<keyword evidence="1" id="KW-0732">Signal</keyword>
<dbReference type="EnsemblBacteria" id="BAA79901">
    <property type="protein sequence ID" value="BAA79901"/>
    <property type="gene ID" value="APE_0917"/>
</dbReference>